<reference evidence="1 2" key="1">
    <citation type="journal article" date="2017" name="Antonie Van Leeuwenhoek">
        <title>Phylogenomic resolution of the bacterial genus Pantoea and its relationship with Erwinia and Tatumella.</title>
        <authorList>
            <person name="Palmer M."/>
            <person name="Steenkamp E.T."/>
            <person name="Coetzee M.P."/>
            <person name="Chan W.Y."/>
            <person name="van Zyl E."/>
            <person name="De Maayer P."/>
            <person name="Coutinho T.A."/>
            <person name="Blom J."/>
            <person name="Smits T.H."/>
            <person name="Duffy B."/>
            <person name="Venter S.N."/>
        </authorList>
    </citation>
    <scope>NUCLEOTIDE SEQUENCE [LARGE SCALE GENOMIC DNA]</scope>
    <source>
        <strain evidence="1 2">LMG 2657</strain>
    </source>
</reference>
<dbReference type="PANTHER" id="PTHR30632:SF0">
    <property type="entry name" value="SULFATE-BINDING PROTEIN"/>
    <property type="match status" value="1"/>
</dbReference>
<keyword evidence="2" id="KW-1185">Reference proteome</keyword>
<name>A0A1X1EGH0_PANCY</name>
<dbReference type="GO" id="GO:0015689">
    <property type="term" value="P:molybdate ion transport"/>
    <property type="evidence" value="ECO:0007669"/>
    <property type="project" value="TreeGrafter"/>
</dbReference>
<proteinExistence type="predicted"/>
<dbReference type="AlphaFoldDB" id="A0A1X1EGH0"/>
<gene>
    <name evidence="1" type="ORF">HA50_28770</name>
</gene>
<dbReference type="RefSeq" id="WP_084880896.1">
    <property type="nucleotide sequence ID" value="NZ_JAGGMY010000004.1"/>
</dbReference>
<sequence length="237" mass="25745">MTTLHILAAGSLKPVWPALMTEFGSAVETDFGPAGLLRERIVAGEHCDLFASANLAHAEDLFQRGLALKTGRFAANALCLTVKRDRVTEQDDWLSLLARPDLTLATSTPHSDPSGDYTWQLFSAIEQRHPGVGQQIQGKARCLVGGTDSLTVPPGELAASWLLTQNHADMFIGYASYAPRLTSFPALQVFSIPAPYNILAEYAWALCQPQAMALADFLQSPAAQQILRQYGFLAVMD</sequence>
<dbReference type="EMBL" id="MLJI01000003">
    <property type="protein sequence ID" value="ORM87933.1"/>
    <property type="molecule type" value="Genomic_DNA"/>
</dbReference>
<accession>A0A1X1EGH0</accession>
<dbReference type="Gene3D" id="3.40.190.10">
    <property type="entry name" value="Periplasmic binding protein-like II"/>
    <property type="match status" value="2"/>
</dbReference>
<evidence type="ECO:0000313" key="1">
    <source>
        <dbReference type="EMBL" id="ORM87933.1"/>
    </source>
</evidence>
<dbReference type="SUPFAM" id="SSF53850">
    <property type="entry name" value="Periplasmic binding protein-like II"/>
    <property type="match status" value="1"/>
</dbReference>
<dbReference type="OrthoDB" id="516817at2"/>
<dbReference type="PANTHER" id="PTHR30632">
    <property type="entry name" value="MOLYBDATE-BINDING PERIPLASMIC PROTEIN"/>
    <property type="match status" value="1"/>
</dbReference>
<comment type="caution">
    <text evidence="1">The sequence shown here is derived from an EMBL/GenBank/DDBJ whole genome shotgun (WGS) entry which is preliminary data.</text>
</comment>
<organism evidence="1 2">
    <name type="scientific">Pantoea cypripedii</name>
    <name type="common">Pectobacterium cypripedii</name>
    <name type="synonym">Erwinia cypripedii</name>
    <dbReference type="NCBI Taxonomy" id="55209"/>
    <lineage>
        <taxon>Bacteria</taxon>
        <taxon>Pseudomonadati</taxon>
        <taxon>Pseudomonadota</taxon>
        <taxon>Gammaproteobacteria</taxon>
        <taxon>Enterobacterales</taxon>
        <taxon>Erwiniaceae</taxon>
        <taxon>Pantoea</taxon>
    </lineage>
</organism>
<protein>
    <submittedName>
        <fullName evidence="1">Molybdenum ABC transporter substrate-binding protein</fullName>
    </submittedName>
</protein>
<evidence type="ECO:0000313" key="2">
    <source>
        <dbReference type="Proteomes" id="UP000193749"/>
    </source>
</evidence>
<dbReference type="Pfam" id="PF13531">
    <property type="entry name" value="SBP_bac_11"/>
    <property type="match status" value="1"/>
</dbReference>
<dbReference type="Proteomes" id="UP000193749">
    <property type="component" value="Unassembled WGS sequence"/>
</dbReference>
<dbReference type="GO" id="GO:0030973">
    <property type="term" value="F:molybdate ion binding"/>
    <property type="evidence" value="ECO:0007669"/>
    <property type="project" value="TreeGrafter"/>
</dbReference>
<dbReference type="InterPro" id="IPR050682">
    <property type="entry name" value="ModA/WtpA"/>
</dbReference>
<dbReference type="STRING" id="55209.HA50_28770"/>